<feature type="compositionally biased region" description="Polar residues" evidence="1">
    <location>
        <begin position="1"/>
        <end position="18"/>
    </location>
</feature>
<evidence type="ECO:0000313" key="3">
    <source>
        <dbReference type="Proteomes" id="UP000765509"/>
    </source>
</evidence>
<feature type="region of interest" description="Disordered" evidence="1">
    <location>
        <begin position="1"/>
        <end position="30"/>
    </location>
</feature>
<comment type="caution">
    <text evidence="2">The sequence shown here is derived from an EMBL/GenBank/DDBJ whole genome shotgun (WGS) entry which is preliminary data.</text>
</comment>
<name>A0A9Q3PIY9_9BASI</name>
<reference evidence="2" key="1">
    <citation type="submission" date="2021-03" db="EMBL/GenBank/DDBJ databases">
        <title>Draft genome sequence of rust myrtle Austropuccinia psidii MF-1, a brazilian biotype.</title>
        <authorList>
            <person name="Quecine M.C."/>
            <person name="Pachon D.M.R."/>
            <person name="Bonatelli M.L."/>
            <person name="Correr F.H."/>
            <person name="Franceschini L.M."/>
            <person name="Leite T.F."/>
            <person name="Margarido G.R.A."/>
            <person name="Almeida C.A."/>
            <person name="Ferrarezi J.A."/>
            <person name="Labate C.A."/>
        </authorList>
    </citation>
    <scope>NUCLEOTIDE SEQUENCE</scope>
    <source>
        <strain evidence="2">MF-1</strain>
    </source>
</reference>
<feature type="region of interest" description="Disordered" evidence="1">
    <location>
        <begin position="47"/>
        <end position="69"/>
    </location>
</feature>
<organism evidence="2 3">
    <name type="scientific">Austropuccinia psidii MF-1</name>
    <dbReference type="NCBI Taxonomy" id="1389203"/>
    <lineage>
        <taxon>Eukaryota</taxon>
        <taxon>Fungi</taxon>
        <taxon>Dikarya</taxon>
        <taxon>Basidiomycota</taxon>
        <taxon>Pucciniomycotina</taxon>
        <taxon>Pucciniomycetes</taxon>
        <taxon>Pucciniales</taxon>
        <taxon>Sphaerophragmiaceae</taxon>
        <taxon>Austropuccinia</taxon>
    </lineage>
</organism>
<proteinExistence type="predicted"/>
<dbReference type="EMBL" id="AVOT02073456">
    <property type="protein sequence ID" value="MBW0562940.1"/>
    <property type="molecule type" value="Genomic_DNA"/>
</dbReference>
<dbReference type="AlphaFoldDB" id="A0A9Q3PIY9"/>
<evidence type="ECO:0000256" key="1">
    <source>
        <dbReference type="SAM" id="MobiDB-lite"/>
    </source>
</evidence>
<accession>A0A9Q3PIY9</accession>
<sequence>MDANTTNTSDMGPQNQFNSTESSDMECSSSESIIAISTAIPNAPPELPEGAFCPSANESDNGYPISTTNDHLVEIPETGGVTNHHENIVPSPNLDTQEATTVPNENISTATQRTVAEDEIVLTQTNSDPPMDSAACSLTLTPSHSCMKINLITF</sequence>
<evidence type="ECO:0000313" key="2">
    <source>
        <dbReference type="EMBL" id="MBW0562940.1"/>
    </source>
</evidence>
<gene>
    <name evidence="2" type="ORF">O181_102655</name>
</gene>
<feature type="compositionally biased region" description="Low complexity" evidence="1">
    <location>
        <begin position="19"/>
        <end position="30"/>
    </location>
</feature>
<dbReference type="Proteomes" id="UP000765509">
    <property type="component" value="Unassembled WGS sequence"/>
</dbReference>
<feature type="compositionally biased region" description="Polar residues" evidence="1">
    <location>
        <begin position="56"/>
        <end position="69"/>
    </location>
</feature>
<protein>
    <submittedName>
        <fullName evidence="2">Uncharacterized protein</fullName>
    </submittedName>
</protein>
<keyword evidence="3" id="KW-1185">Reference proteome</keyword>